<keyword evidence="3 9" id="KW-1003">Cell membrane</keyword>
<dbReference type="RefSeq" id="WP_203892839.1">
    <property type="nucleotide sequence ID" value="NZ_BOOH01000039.1"/>
</dbReference>
<dbReference type="AlphaFoldDB" id="A0A8J3RRJ9"/>
<feature type="transmembrane region" description="Helical" evidence="9">
    <location>
        <begin position="12"/>
        <end position="31"/>
    </location>
</feature>
<evidence type="ECO:0000256" key="5">
    <source>
        <dbReference type="ARBA" id="ARBA00022989"/>
    </source>
</evidence>
<reference evidence="10 11" key="1">
    <citation type="submission" date="2021-01" db="EMBL/GenBank/DDBJ databases">
        <title>Whole genome shotgun sequence of Planobispora longispora NBRC 13918.</title>
        <authorList>
            <person name="Komaki H."/>
            <person name="Tamura T."/>
        </authorList>
    </citation>
    <scope>NUCLEOTIDE SEQUENCE [LARGE SCALE GENOMIC DNA]</scope>
    <source>
        <strain evidence="10 11">NBRC 13918</strain>
    </source>
</reference>
<evidence type="ECO:0000256" key="8">
    <source>
        <dbReference type="ARBA" id="ARBA00023303"/>
    </source>
</evidence>
<dbReference type="PRINTS" id="PR01264">
    <property type="entry name" value="MECHCHANNEL"/>
</dbReference>
<evidence type="ECO:0000256" key="7">
    <source>
        <dbReference type="ARBA" id="ARBA00023136"/>
    </source>
</evidence>
<comment type="function">
    <text evidence="9">Channel that opens in response to stretch forces in the membrane lipid bilayer. May participate in the regulation of osmotic pressure changes within the cell.</text>
</comment>
<evidence type="ECO:0000313" key="10">
    <source>
        <dbReference type="EMBL" id="GIH78324.1"/>
    </source>
</evidence>
<evidence type="ECO:0000256" key="4">
    <source>
        <dbReference type="ARBA" id="ARBA00022692"/>
    </source>
</evidence>
<comment type="subcellular location">
    <subcellularLocation>
        <location evidence="9">Cell membrane</location>
        <topology evidence="9">Multi-pass membrane protein</topology>
    </subcellularLocation>
    <subcellularLocation>
        <location evidence="1">Membrane</location>
        <topology evidence="1">Multi-pass membrane protein</topology>
    </subcellularLocation>
</comment>
<dbReference type="EMBL" id="BOOH01000039">
    <property type="protein sequence ID" value="GIH78324.1"/>
    <property type="molecule type" value="Genomic_DNA"/>
</dbReference>
<keyword evidence="6 9" id="KW-0406">Ion transport</keyword>
<dbReference type="GO" id="GO:0008381">
    <property type="term" value="F:mechanosensitive monoatomic ion channel activity"/>
    <property type="evidence" value="ECO:0007669"/>
    <property type="project" value="UniProtKB-UniRule"/>
</dbReference>
<feature type="transmembrane region" description="Helical" evidence="9">
    <location>
        <begin position="68"/>
        <end position="89"/>
    </location>
</feature>
<evidence type="ECO:0000256" key="3">
    <source>
        <dbReference type="ARBA" id="ARBA00022475"/>
    </source>
</evidence>
<comment type="subunit">
    <text evidence="9">Homopentamer.</text>
</comment>
<keyword evidence="7 9" id="KW-0472">Membrane</keyword>
<keyword evidence="2 9" id="KW-0813">Transport</keyword>
<accession>A0A8J3RRJ9</accession>
<dbReference type="Gene3D" id="1.10.1200.120">
    <property type="entry name" value="Large-conductance mechanosensitive channel, MscL, domain 1"/>
    <property type="match status" value="1"/>
</dbReference>
<evidence type="ECO:0000256" key="1">
    <source>
        <dbReference type="ARBA" id="ARBA00004141"/>
    </source>
</evidence>
<comment type="similarity">
    <text evidence="9">Belongs to the MscL family.</text>
</comment>
<dbReference type="Pfam" id="PF01741">
    <property type="entry name" value="MscL"/>
    <property type="match status" value="1"/>
</dbReference>
<dbReference type="InterPro" id="IPR001185">
    <property type="entry name" value="MS_channel"/>
</dbReference>
<keyword evidence="11" id="KW-1185">Reference proteome</keyword>
<dbReference type="SUPFAM" id="SSF81330">
    <property type="entry name" value="Gated mechanosensitive channel"/>
    <property type="match status" value="1"/>
</dbReference>
<dbReference type="InterPro" id="IPR036019">
    <property type="entry name" value="MscL_channel"/>
</dbReference>
<keyword evidence="5 9" id="KW-1133">Transmembrane helix</keyword>
<evidence type="ECO:0000256" key="2">
    <source>
        <dbReference type="ARBA" id="ARBA00022448"/>
    </source>
</evidence>
<keyword evidence="8 9" id="KW-0407">Ion channel</keyword>
<dbReference type="GO" id="GO:0005886">
    <property type="term" value="C:plasma membrane"/>
    <property type="evidence" value="ECO:0007669"/>
    <property type="project" value="UniProtKB-SubCell"/>
</dbReference>
<dbReference type="NCBIfam" id="TIGR00220">
    <property type="entry name" value="mscL"/>
    <property type="match status" value="1"/>
</dbReference>
<gene>
    <name evidence="9" type="primary">mscL</name>
    <name evidence="10" type="ORF">Plo01_47530</name>
</gene>
<evidence type="ECO:0000313" key="11">
    <source>
        <dbReference type="Proteomes" id="UP000616724"/>
    </source>
</evidence>
<keyword evidence="4 9" id="KW-0812">Transmembrane</keyword>
<dbReference type="PANTHER" id="PTHR30266">
    <property type="entry name" value="MECHANOSENSITIVE CHANNEL MSCL"/>
    <property type="match status" value="1"/>
</dbReference>
<dbReference type="HAMAP" id="MF_00115">
    <property type="entry name" value="MscL"/>
    <property type="match status" value="1"/>
</dbReference>
<dbReference type="InterPro" id="IPR037673">
    <property type="entry name" value="MSC/AndL"/>
</dbReference>
<dbReference type="Proteomes" id="UP000616724">
    <property type="component" value="Unassembled WGS sequence"/>
</dbReference>
<evidence type="ECO:0000256" key="6">
    <source>
        <dbReference type="ARBA" id="ARBA00023065"/>
    </source>
</evidence>
<proteinExistence type="inferred from homology"/>
<protein>
    <recommendedName>
        <fullName evidence="9">Large-conductance mechanosensitive channel</fullName>
    </recommendedName>
</protein>
<organism evidence="10 11">
    <name type="scientific">Planobispora longispora</name>
    <dbReference type="NCBI Taxonomy" id="28887"/>
    <lineage>
        <taxon>Bacteria</taxon>
        <taxon>Bacillati</taxon>
        <taxon>Actinomycetota</taxon>
        <taxon>Actinomycetes</taxon>
        <taxon>Streptosporangiales</taxon>
        <taxon>Streptosporangiaceae</taxon>
        <taxon>Planobispora</taxon>
    </lineage>
</organism>
<comment type="caution">
    <text evidence="10">The sequence shown here is derived from an EMBL/GenBank/DDBJ whole genome shotgun (WGS) entry which is preliminary data.</text>
</comment>
<dbReference type="PANTHER" id="PTHR30266:SF2">
    <property type="entry name" value="LARGE-CONDUCTANCE MECHANOSENSITIVE CHANNEL"/>
    <property type="match status" value="1"/>
</dbReference>
<sequence>MLSGFKKFLLRGNVLELAVAVIIGAAFNAIVQSLVKDVFTPLLAAIGGQPHFENLEIKVGSSAIKYGLFLNALISFLIVAAVVYFFIIAPYERLTARFSSPEETTLRECPECLSEIPKAAVRCSHCTAQISPLIDQKADQDQR</sequence>
<evidence type="ECO:0000256" key="9">
    <source>
        <dbReference type="HAMAP-Rule" id="MF_00115"/>
    </source>
</evidence>
<name>A0A8J3RRJ9_9ACTN</name>